<evidence type="ECO:0000313" key="1">
    <source>
        <dbReference type="EMBL" id="GJS97916.1"/>
    </source>
</evidence>
<evidence type="ECO:0000313" key="2">
    <source>
        <dbReference type="Proteomes" id="UP001151760"/>
    </source>
</evidence>
<name>A0ABQ5A844_9ASTR</name>
<keyword evidence="2" id="KW-1185">Reference proteome</keyword>
<accession>A0ABQ5A844</accession>
<proteinExistence type="predicted"/>
<comment type="caution">
    <text evidence="1">The sequence shown here is derived from an EMBL/GenBank/DDBJ whole genome shotgun (WGS) entry which is preliminary data.</text>
</comment>
<dbReference type="EMBL" id="BQNB010012000">
    <property type="protein sequence ID" value="GJS97916.1"/>
    <property type="molecule type" value="Genomic_DNA"/>
</dbReference>
<reference evidence="1" key="2">
    <citation type="submission" date="2022-01" db="EMBL/GenBank/DDBJ databases">
        <authorList>
            <person name="Yamashiro T."/>
            <person name="Shiraishi A."/>
            <person name="Satake H."/>
            <person name="Nakayama K."/>
        </authorList>
    </citation>
    <scope>NUCLEOTIDE SEQUENCE</scope>
</reference>
<protein>
    <submittedName>
        <fullName evidence="1">Uncharacterized protein</fullName>
    </submittedName>
</protein>
<reference evidence="1" key="1">
    <citation type="journal article" date="2022" name="Int. J. Mol. Sci.">
        <title>Draft Genome of Tanacetum Coccineum: Genomic Comparison of Closely Related Tanacetum-Family Plants.</title>
        <authorList>
            <person name="Yamashiro T."/>
            <person name="Shiraishi A."/>
            <person name="Nakayama K."/>
            <person name="Satake H."/>
        </authorList>
    </citation>
    <scope>NUCLEOTIDE SEQUENCE</scope>
</reference>
<dbReference type="Proteomes" id="UP001151760">
    <property type="component" value="Unassembled WGS sequence"/>
</dbReference>
<gene>
    <name evidence="1" type="ORF">Tco_0819086</name>
</gene>
<organism evidence="1 2">
    <name type="scientific">Tanacetum coccineum</name>
    <dbReference type="NCBI Taxonomy" id="301880"/>
    <lineage>
        <taxon>Eukaryota</taxon>
        <taxon>Viridiplantae</taxon>
        <taxon>Streptophyta</taxon>
        <taxon>Embryophyta</taxon>
        <taxon>Tracheophyta</taxon>
        <taxon>Spermatophyta</taxon>
        <taxon>Magnoliopsida</taxon>
        <taxon>eudicotyledons</taxon>
        <taxon>Gunneridae</taxon>
        <taxon>Pentapetalae</taxon>
        <taxon>asterids</taxon>
        <taxon>campanulids</taxon>
        <taxon>Asterales</taxon>
        <taxon>Asteraceae</taxon>
        <taxon>Asteroideae</taxon>
        <taxon>Anthemideae</taxon>
        <taxon>Anthemidinae</taxon>
        <taxon>Tanacetum</taxon>
    </lineage>
</organism>
<sequence>MFQIGSYMLMAWTPINNKSSGLTICVRSTDIVSSFASGAEFGDELHVIDVDNSTKSKIKKFENFQGGAGGAGSSKFSYKFEFPVADEDEYTVIYRKPKTITPDLPIEEPDNSLSMGDEHLNTILETGKSSVENLVPIPSEFKGISDDICDVPSCDNDHSDAEFGLINSLLSRDILIASPKIDFLPEEFVGDLNFIDLILPGIDEDDFNEEDFDEEEGEIDNDILQIKDEILREKLLNVNLLIVKIEVLNLTPSTPFELEYPSSSLIPVVDSDFLTEEVDTFLVSEDSIPPGIESDFDSERDIVFLDNLLNDDPIPEYEHFTFDIEPDAPVINNFDELNEDKCFDQGGGEINVSQNVEDDDYFTFVIRTFLPYLIYPMYSTLLPSTGSEDTIFDPGIST</sequence>